<gene>
    <name evidence="2" type="ORF">SAMN05216565_101638</name>
</gene>
<dbReference type="Pfam" id="PF04854">
    <property type="entry name" value="DUF624"/>
    <property type="match status" value="1"/>
</dbReference>
<accession>A0A1H0Q9C2</accession>
<name>A0A1H0Q9C2_9BACI</name>
<evidence type="ECO:0000313" key="3">
    <source>
        <dbReference type="Proteomes" id="UP000199159"/>
    </source>
</evidence>
<feature type="transmembrane region" description="Helical" evidence="1">
    <location>
        <begin position="21"/>
        <end position="41"/>
    </location>
</feature>
<keyword evidence="3" id="KW-1185">Reference proteome</keyword>
<dbReference type="RefSeq" id="WP_090849794.1">
    <property type="nucleotide sequence ID" value="NZ_FNJU01000001.1"/>
</dbReference>
<keyword evidence="1" id="KW-1133">Transmembrane helix</keyword>
<dbReference type="AlphaFoldDB" id="A0A1H0Q9C2"/>
<sequence>MSKLITERPIYVVMKYMYAFLLININFLICNTMFIVIYFLADFTFENILLFYLTLIPAGPAISAVLSSMGKFIREREISPTIDYWRAYKQNFRISMKYWLIQLTIMFILVIDYYYAIRYLNAASPIFLILLFVSILVMIYAFPIITRFEVKIKNLFIISIYSNFKYFKTTLFNMTSLVSFGFIFYHFPSVSSLFAVSLVCFFIMFNLQGPLLRMEHEMSESRHT</sequence>
<protein>
    <submittedName>
        <fullName evidence="2">Uncharacterized membrane protein YesL</fullName>
    </submittedName>
</protein>
<keyword evidence="1" id="KW-0472">Membrane</keyword>
<evidence type="ECO:0000313" key="2">
    <source>
        <dbReference type="EMBL" id="SDP13289.1"/>
    </source>
</evidence>
<feature type="transmembrane region" description="Helical" evidence="1">
    <location>
        <begin position="122"/>
        <end position="145"/>
    </location>
</feature>
<reference evidence="3" key="1">
    <citation type="submission" date="2016-10" db="EMBL/GenBank/DDBJ databases">
        <authorList>
            <person name="Varghese N."/>
            <person name="Submissions S."/>
        </authorList>
    </citation>
    <scope>NUCLEOTIDE SEQUENCE [LARGE SCALE GENOMIC DNA]</scope>
    <source>
        <strain evidence="3">IBRC-M10078</strain>
    </source>
</reference>
<dbReference type="InterPro" id="IPR006938">
    <property type="entry name" value="DUF624"/>
</dbReference>
<feature type="transmembrane region" description="Helical" evidence="1">
    <location>
        <begin position="193"/>
        <end position="212"/>
    </location>
</feature>
<proteinExistence type="predicted"/>
<organism evidence="2 3">
    <name type="scientific">Litchfieldia salsa</name>
    <dbReference type="NCBI Taxonomy" id="930152"/>
    <lineage>
        <taxon>Bacteria</taxon>
        <taxon>Bacillati</taxon>
        <taxon>Bacillota</taxon>
        <taxon>Bacilli</taxon>
        <taxon>Bacillales</taxon>
        <taxon>Bacillaceae</taxon>
        <taxon>Litchfieldia</taxon>
    </lineage>
</organism>
<dbReference type="STRING" id="930152.SAMN05216565_101638"/>
<feature type="transmembrane region" description="Helical" evidence="1">
    <location>
        <begin position="47"/>
        <end position="66"/>
    </location>
</feature>
<feature type="transmembrane region" description="Helical" evidence="1">
    <location>
        <begin position="166"/>
        <end position="187"/>
    </location>
</feature>
<dbReference type="OrthoDB" id="2965305at2"/>
<feature type="transmembrane region" description="Helical" evidence="1">
    <location>
        <begin position="98"/>
        <end position="116"/>
    </location>
</feature>
<evidence type="ECO:0000256" key="1">
    <source>
        <dbReference type="SAM" id="Phobius"/>
    </source>
</evidence>
<dbReference type="EMBL" id="FNJU01000001">
    <property type="protein sequence ID" value="SDP13289.1"/>
    <property type="molecule type" value="Genomic_DNA"/>
</dbReference>
<dbReference type="Proteomes" id="UP000199159">
    <property type="component" value="Unassembled WGS sequence"/>
</dbReference>
<keyword evidence="1" id="KW-0812">Transmembrane</keyword>